<gene>
    <name evidence="1" type="primary">A10g502670.1_BraROA</name>
    <name evidence="1" type="ORF">IGI04_040073</name>
</gene>
<evidence type="ECO:0000313" key="1">
    <source>
        <dbReference type="EMBL" id="KAG5375477.1"/>
    </source>
</evidence>
<name>A0ABQ7KNE7_BRACM</name>
<organism evidence="1 2">
    <name type="scientific">Brassica rapa subsp. trilocularis</name>
    <dbReference type="NCBI Taxonomy" id="1813537"/>
    <lineage>
        <taxon>Eukaryota</taxon>
        <taxon>Viridiplantae</taxon>
        <taxon>Streptophyta</taxon>
        <taxon>Embryophyta</taxon>
        <taxon>Tracheophyta</taxon>
        <taxon>Spermatophyta</taxon>
        <taxon>Magnoliopsida</taxon>
        <taxon>eudicotyledons</taxon>
        <taxon>Gunneridae</taxon>
        <taxon>Pentapetalae</taxon>
        <taxon>rosids</taxon>
        <taxon>malvids</taxon>
        <taxon>Brassicales</taxon>
        <taxon>Brassicaceae</taxon>
        <taxon>Brassiceae</taxon>
        <taxon>Brassica</taxon>
    </lineage>
</organism>
<sequence length="52" mass="6388">MRQFLMLLQGTMINDQMMLHHVTKCRHEAYLASRLMSWYGREVRRSLSFWLN</sequence>
<proteinExistence type="predicted"/>
<keyword evidence="2" id="KW-1185">Reference proteome</keyword>
<comment type="caution">
    <text evidence="1">The sequence shown here is derived from an EMBL/GenBank/DDBJ whole genome shotgun (WGS) entry which is preliminary data.</text>
</comment>
<protein>
    <submittedName>
        <fullName evidence="1">Uncharacterized protein</fullName>
    </submittedName>
</protein>
<evidence type="ECO:0000313" key="2">
    <source>
        <dbReference type="Proteomes" id="UP000823674"/>
    </source>
</evidence>
<reference evidence="1 2" key="1">
    <citation type="submission" date="2021-03" db="EMBL/GenBank/DDBJ databases">
        <authorList>
            <person name="King G.J."/>
            <person name="Bancroft I."/>
            <person name="Baten A."/>
            <person name="Bloomfield J."/>
            <person name="Borpatragohain P."/>
            <person name="He Z."/>
            <person name="Irish N."/>
            <person name="Irwin J."/>
            <person name="Liu K."/>
            <person name="Mauleon R.P."/>
            <person name="Moore J."/>
            <person name="Morris R."/>
            <person name="Ostergaard L."/>
            <person name="Wang B."/>
            <person name="Wells R."/>
        </authorList>
    </citation>
    <scope>NUCLEOTIDE SEQUENCE [LARGE SCALE GENOMIC DNA]</scope>
    <source>
        <strain evidence="1">R-o-18</strain>
        <tissue evidence="1">Leaf</tissue>
    </source>
</reference>
<dbReference type="Proteomes" id="UP000823674">
    <property type="component" value="Chromosome A10"/>
</dbReference>
<dbReference type="EMBL" id="JADBGQ010000010">
    <property type="protein sequence ID" value="KAG5375477.1"/>
    <property type="molecule type" value="Genomic_DNA"/>
</dbReference>
<accession>A0ABQ7KNE7</accession>